<dbReference type="AlphaFoldDB" id="A0A6P5SQ65"/>
<dbReference type="Gene3D" id="1.25.40.10">
    <property type="entry name" value="Tetratricopeptide repeat domain"/>
    <property type="match status" value="4"/>
</dbReference>
<dbReference type="PROSITE" id="PS51375">
    <property type="entry name" value="PPR"/>
    <property type="match status" value="4"/>
</dbReference>
<dbReference type="PANTHER" id="PTHR47926:SF347">
    <property type="entry name" value="PENTATRICOPEPTIDE REPEAT-CONTAINING PROTEIN"/>
    <property type="match status" value="1"/>
</dbReference>
<keyword evidence="1" id="KW-0677">Repeat</keyword>
<dbReference type="PANTHER" id="PTHR47926">
    <property type="entry name" value="PENTATRICOPEPTIDE REPEAT-CONTAINING PROTEIN"/>
    <property type="match status" value="1"/>
</dbReference>
<accession>A0A6P5SQ65</accession>
<reference evidence="4" key="1">
    <citation type="submission" date="2025-08" db="UniProtKB">
        <authorList>
            <consortium name="RefSeq"/>
        </authorList>
    </citation>
    <scope>IDENTIFICATION</scope>
</reference>
<dbReference type="Proteomes" id="UP000515124">
    <property type="component" value="Unplaced"/>
</dbReference>
<sequence>MVLLLKTQMNGLARQAELLLVSWREPFRLLGFFIGGVRTYMIPHYRDSYLYTYLLQHCRSTKSIEKLHAQIIIGGFEQNPFVVAKLVGKYVGCSEPSMETARKVFDRLLERDVFVWNMVIQGYANVGPFVEALKMYDRMRLSGVPANQYTYPFVLKACGAMKDGKHGQIVHGHVVKCGLHSDLFVGNALIALYSRCEEIEISRRVFDEIPWKDSVSWNSIISGYTANGYPHEALMLFRAMLQDHATSLPDHATLVSILPACVQASAIEVGFWIHSYTIKSSVEVDAALGSALISMYASCGRVTIARVIFDQIGEKNVVLWSAMMRCYGMHGHADEALQMFSHFVESGLHPDGVVFLCLLSTCSHSGMVTKGLELFEEMGDYGVEKNEKHYACVVDLLGRAGLLDQAVKLIESMPMQAGKDVYGALLGACRIHNNIELAEGAAEKLFVLDPENAGRYILLASMYEDACRWEDAARVRKLLRDKNVKKPTGSSSIEMDCTYHTFGADDESHPYTDQIFNTLERLDRIIEDQTVMV</sequence>
<dbReference type="GeneID" id="110760317"/>
<dbReference type="InterPro" id="IPR046960">
    <property type="entry name" value="PPR_At4g14850-like_plant"/>
</dbReference>
<organism evidence="3 4">
    <name type="scientific">Prunus avium</name>
    <name type="common">Cherry</name>
    <name type="synonym">Cerasus avium</name>
    <dbReference type="NCBI Taxonomy" id="42229"/>
    <lineage>
        <taxon>Eukaryota</taxon>
        <taxon>Viridiplantae</taxon>
        <taxon>Streptophyta</taxon>
        <taxon>Embryophyta</taxon>
        <taxon>Tracheophyta</taxon>
        <taxon>Spermatophyta</taxon>
        <taxon>Magnoliopsida</taxon>
        <taxon>eudicotyledons</taxon>
        <taxon>Gunneridae</taxon>
        <taxon>Pentapetalae</taxon>
        <taxon>rosids</taxon>
        <taxon>fabids</taxon>
        <taxon>Rosales</taxon>
        <taxon>Rosaceae</taxon>
        <taxon>Amygdaloideae</taxon>
        <taxon>Amygdaleae</taxon>
        <taxon>Prunus</taxon>
    </lineage>
</organism>
<dbReference type="FunFam" id="1.25.40.10:FF:002166">
    <property type="entry name" value="Pentatricopeptide (PPR) repeat-containing protein-like"/>
    <property type="match status" value="1"/>
</dbReference>
<feature type="repeat" description="PPR" evidence="2">
    <location>
        <begin position="213"/>
        <end position="247"/>
    </location>
</feature>
<dbReference type="Pfam" id="PF13041">
    <property type="entry name" value="PPR_2"/>
    <property type="match status" value="1"/>
</dbReference>
<dbReference type="RefSeq" id="XP_021818259.1">
    <property type="nucleotide sequence ID" value="XM_021962567.1"/>
</dbReference>
<evidence type="ECO:0000313" key="4">
    <source>
        <dbReference type="RefSeq" id="XP_021818259.1"/>
    </source>
</evidence>
<dbReference type="NCBIfam" id="TIGR00756">
    <property type="entry name" value="PPR"/>
    <property type="match status" value="4"/>
</dbReference>
<dbReference type="GO" id="GO:0003723">
    <property type="term" value="F:RNA binding"/>
    <property type="evidence" value="ECO:0007669"/>
    <property type="project" value="InterPro"/>
</dbReference>
<evidence type="ECO:0000313" key="3">
    <source>
        <dbReference type="Proteomes" id="UP000515124"/>
    </source>
</evidence>
<dbReference type="InterPro" id="IPR046848">
    <property type="entry name" value="E_motif"/>
</dbReference>
<proteinExistence type="predicted"/>
<dbReference type="KEGG" id="pavi:110760317"/>
<protein>
    <submittedName>
        <fullName evidence="4">Pentatricopeptide repeat-containing protein At3g46790, chloroplastic-like</fullName>
    </submittedName>
</protein>
<evidence type="ECO:0000256" key="2">
    <source>
        <dbReference type="PROSITE-ProRule" id="PRU00708"/>
    </source>
</evidence>
<feature type="repeat" description="PPR" evidence="2">
    <location>
        <begin position="112"/>
        <end position="146"/>
    </location>
</feature>
<dbReference type="FunFam" id="1.25.40.10:FF:000280">
    <property type="entry name" value="Pentatricopeptide repeat-containing protein"/>
    <property type="match status" value="1"/>
</dbReference>
<dbReference type="FunFam" id="1.25.40.10:FF:000470">
    <property type="entry name" value="Pentatricopeptide repeat-containing protein At5g66520"/>
    <property type="match status" value="1"/>
</dbReference>
<dbReference type="InterPro" id="IPR002885">
    <property type="entry name" value="PPR_rpt"/>
</dbReference>
<name>A0A6P5SQ65_PRUAV</name>
<dbReference type="SUPFAM" id="SSF48452">
    <property type="entry name" value="TPR-like"/>
    <property type="match status" value="1"/>
</dbReference>
<feature type="repeat" description="PPR" evidence="2">
    <location>
        <begin position="351"/>
        <end position="385"/>
    </location>
</feature>
<dbReference type="InterPro" id="IPR011990">
    <property type="entry name" value="TPR-like_helical_dom_sf"/>
</dbReference>
<evidence type="ECO:0000256" key="1">
    <source>
        <dbReference type="ARBA" id="ARBA00022737"/>
    </source>
</evidence>
<keyword evidence="3" id="KW-1185">Reference proteome</keyword>
<dbReference type="Pfam" id="PF20431">
    <property type="entry name" value="E_motif"/>
    <property type="match status" value="1"/>
</dbReference>
<dbReference type="Pfam" id="PF01535">
    <property type="entry name" value="PPR"/>
    <property type="match status" value="5"/>
</dbReference>
<feature type="repeat" description="PPR" evidence="2">
    <location>
        <begin position="316"/>
        <end position="350"/>
    </location>
</feature>
<dbReference type="GO" id="GO:0009451">
    <property type="term" value="P:RNA modification"/>
    <property type="evidence" value="ECO:0007669"/>
    <property type="project" value="InterPro"/>
</dbReference>
<gene>
    <name evidence="4" type="primary">LOC110760317</name>
</gene>